<dbReference type="InterPro" id="IPR006047">
    <property type="entry name" value="GH13_cat_dom"/>
</dbReference>
<dbReference type="PANTHER" id="PTHR10357:SF179">
    <property type="entry name" value="NEUTRAL AND BASIC AMINO ACID TRANSPORT PROTEIN RBAT"/>
    <property type="match status" value="1"/>
</dbReference>
<feature type="domain" description="Glycosyl hydrolase family 13 catalytic" evidence="4">
    <location>
        <begin position="26"/>
        <end position="410"/>
    </location>
</feature>
<dbReference type="InterPro" id="IPR017853">
    <property type="entry name" value="GH"/>
</dbReference>
<reference evidence="6" key="1">
    <citation type="submission" date="2016-10" db="EMBL/GenBank/DDBJ databases">
        <authorList>
            <person name="Varghese N."/>
            <person name="Submissions S."/>
        </authorList>
    </citation>
    <scope>NUCLEOTIDE SEQUENCE [LARGE SCALE GENOMIC DNA]</scope>
    <source>
        <strain evidence="6">CGMCC 1.10683</strain>
    </source>
</reference>
<protein>
    <submittedName>
        <fullName evidence="5">Alpha-glucosidase</fullName>
    </submittedName>
</protein>
<evidence type="ECO:0000256" key="3">
    <source>
        <dbReference type="ARBA" id="ARBA00023295"/>
    </source>
</evidence>
<dbReference type="CDD" id="cd11330">
    <property type="entry name" value="AmyAc_OligoGlu"/>
    <property type="match status" value="1"/>
</dbReference>
<dbReference type="SMART" id="SM00642">
    <property type="entry name" value="Aamy"/>
    <property type="match status" value="1"/>
</dbReference>
<dbReference type="Gene3D" id="3.20.20.80">
    <property type="entry name" value="Glycosidases"/>
    <property type="match status" value="2"/>
</dbReference>
<dbReference type="InterPro" id="IPR013780">
    <property type="entry name" value="Glyco_hydro_b"/>
</dbReference>
<keyword evidence="3" id="KW-0326">Glycosidase</keyword>
<name>A0A1I6NPW1_9CAUL</name>
<keyword evidence="6" id="KW-1185">Reference proteome</keyword>
<dbReference type="PANTHER" id="PTHR10357">
    <property type="entry name" value="ALPHA-AMYLASE FAMILY MEMBER"/>
    <property type="match status" value="1"/>
</dbReference>
<organism evidence="5 6">
    <name type="scientific">Brevundimonas viscosa</name>
    <dbReference type="NCBI Taxonomy" id="871741"/>
    <lineage>
        <taxon>Bacteria</taxon>
        <taxon>Pseudomonadati</taxon>
        <taxon>Pseudomonadota</taxon>
        <taxon>Alphaproteobacteria</taxon>
        <taxon>Caulobacterales</taxon>
        <taxon>Caulobacteraceae</taxon>
        <taxon>Brevundimonas</taxon>
    </lineage>
</organism>
<dbReference type="AlphaFoldDB" id="A0A1I6NPW1"/>
<evidence type="ECO:0000256" key="2">
    <source>
        <dbReference type="ARBA" id="ARBA00022801"/>
    </source>
</evidence>
<dbReference type="Gene3D" id="2.60.40.1180">
    <property type="entry name" value="Golgi alpha-mannosidase II"/>
    <property type="match status" value="1"/>
</dbReference>
<dbReference type="Gene3D" id="3.90.400.10">
    <property type="entry name" value="Oligo-1,6-glucosidase, Domain 2"/>
    <property type="match status" value="1"/>
</dbReference>
<proteinExistence type="inferred from homology"/>
<dbReference type="InterPro" id="IPR045857">
    <property type="entry name" value="O16G_dom_2"/>
</dbReference>
<dbReference type="Pfam" id="PF00128">
    <property type="entry name" value="Alpha-amylase"/>
    <property type="match status" value="1"/>
</dbReference>
<dbReference type="SUPFAM" id="SSF51011">
    <property type="entry name" value="Glycosyl hydrolase domain"/>
    <property type="match status" value="1"/>
</dbReference>
<dbReference type="SUPFAM" id="SSF51445">
    <property type="entry name" value="(Trans)glycosidases"/>
    <property type="match status" value="1"/>
</dbReference>
<keyword evidence="2" id="KW-0378">Hydrolase</keyword>
<comment type="similarity">
    <text evidence="1">Belongs to the glycosyl hydrolase 13 family.</text>
</comment>
<dbReference type="EMBL" id="FOZV01000001">
    <property type="protein sequence ID" value="SFS29948.1"/>
    <property type="molecule type" value="Genomic_DNA"/>
</dbReference>
<dbReference type="RefSeq" id="WP_245777092.1">
    <property type="nucleotide sequence ID" value="NZ_FOZV01000001.1"/>
</dbReference>
<sequence length="541" mass="60057">MTAQILEHPAARADAAEWWRGAVIYQVYPRSFADSNGDGVGDLKGIADHLGHIASLGVDAVWLSPFYTSPMRDFGYDVADYCGVDPIFGTLADFDALVEKAHRLGLKVITDLVFAHTSDQHAWFGESRQSRNGPKADWYVWADARPDGSPPTNWQSVFGGPAWTWDARRGQYYMHNFLPEQPQLNVHNSAVQDALLEAARFWLDRGVDGFRFDAINFAMHDPELRDNPPLPPGGKRTRPFDFQDKVHNQSHPAIVDFLKRIRALTDRYGGRFSVAEVGGDHAEREMQAFTSGDDRLNSAYGFLYLYAPTLECQLVRAGAEAWHGRDGQGWPSWTFSNHDAPRAISRWSRGRDPRAFAEMAMLLLMCLRGNVFVYYGEELGLPQAEVPFERLQDPEAIANWPQTLGRDGARTPMPWKADAPGAGFSTGEPWLPLDPRHLALAVDRQEADPASMLHATRRLIALRKAHPALARGDMRLLDAPDGAICFERVLGGERLLCVFNLGLDPVEWSPPPGWRLVESVNLPSGSAGTLPPMGGLVLAEG</sequence>
<accession>A0A1I6NPW1</accession>
<dbReference type="GO" id="GO:0009313">
    <property type="term" value="P:oligosaccharide catabolic process"/>
    <property type="evidence" value="ECO:0007669"/>
    <property type="project" value="TreeGrafter"/>
</dbReference>
<dbReference type="STRING" id="871741.SAMN05192570_0308"/>
<evidence type="ECO:0000313" key="6">
    <source>
        <dbReference type="Proteomes" id="UP000198788"/>
    </source>
</evidence>
<evidence type="ECO:0000313" key="5">
    <source>
        <dbReference type="EMBL" id="SFS29948.1"/>
    </source>
</evidence>
<dbReference type="Proteomes" id="UP000198788">
    <property type="component" value="Unassembled WGS sequence"/>
</dbReference>
<dbReference type="GO" id="GO:0004556">
    <property type="term" value="F:alpha-amylase activity"/>
    <property type="evidence" value="ECO:0007669"/>
    <property type="project" value="TreeGrafter"/>
</dbReference>
<dbReference type="FunFam" id="3.90.400.10:FF:000002">
    <property type="entry name" value="Sucrose isomerase"/>
    <property type="match status" value="1"/>
</dbReference>
<gene>
    <name evidence="5" type="ORF">SAMN05192570_0308</name>
</gene>
<evidence type="ECO:0000256" key="1">
    <source>
        <dbReference type="ARBA" id="ARBA00008061"/>
    </source>
</evidence>
<evidence type="ECO:0000259" key="4">
    <source>
        <dbReference type="SMART" id="SM00642"/>
    </source>
</evidence>